<dbReference type="Proteomes" id="UP000503129">
    <property type="component" value="Chromosome"/>
</dbReference>
<dbReference type="EMBL" id="CP030118">
    <property type="protein sequence ID" value="QDL09724.1"/>
    <property type="molecule type" value="Genomic_DNA"/>
</dbReference>
<evidence type="ECO:0008006" key="3">
    <source>
        <dbReference type="Google" id="ProtNLM"/>
    </source>
</evidence>
<evidence type="ECO:0000313" key="2">
    <source>
        <dbReference type="Proteomes" id="UP000503129"/>
    </source>
</evidence>
<dbReference type="Pfam" id="PF05114">
    <property type="entry name" value="MbnB_TglH_ChrH"/>
    <property type="match status" value="1"/>
</dbReference>
<dbReference type="RefSeq" id="WP_171976839.1">
    <property type="nucleotide sequence ID" value="NZ_CAWOXK010000001.1"/>
</dbReference>
<dbReference type="PANTHER" id="PTHR42194">
    <property type="entry name" value="UPF0276 PROTEIN HI_1600"/>
    <property type="match status" value="1"/>
</dbReference>
<accession>A0A856MHJ6</accession>
<proteinExistence type="predicted"/>
<dbReference type="SUPFAM" id="SSF51658">
    <property type="entry name" value="Xylose isomerase-like"/>
    <property type="match status" value="1"/>
</dbReference>
<organism evidence="1 2">
    <name type="scientific">Brasilonema sennae CENA114</name>
    <dbReference type="NCBI Taxonomy" id="415709"/>
    <lineage>
        <taxon>Bacteria</taxon>
        <taxon>Bacillati</taxon>
        <taxon>Cyanobacteriota</taxon>
        <taxon>Cyanophyceae</taxon>
        <taxon>Nostocales</taxon>
        <taxon>Scytonemataceae</taxon>
        <taxon>Brasilonema</taxon>
        <taxon>Bromeliae group (in: Brasilonema)</taxon>
    </lineage>
</organism>
<protein>
    <recommendedName>
        <fullName evidence="3">DUF692 domain-containing protein</fullName>
    </recommendedName>
</protein>
<dbReference type="PANTHER" id="PTHR42194:SF1">
    <property type="entry name" value="UPF0276 PROTEIN HI_1600"/>
    <property type="match status" value="1"/>
</dbReference>
<dbReference type="InterPro" id="IPR007801">
    <property type="entry name" value="MbnB/TglH/ChrH"/>
</dbReference>
<keyword evidence="2" id="KW-1185">Reference proteome</keyword>
<dbReference type="NCBIfam" id="NF003818">
    <property type="entry name" value="PRK05409.1"/>
    <property type="match status" value="1"/>
</dbReference>
<evidence type="ECO:0000313" key="1">
    <source>
        <dbReference type="EMBL" id="QDL09724.1"/>
    </source>
</evidence>
<dbReference type="Gene3D" id="3.20.20.150">
    <property type="entry name" value="Divalent-metal-dependent TIM barrel enzymes"/>
    <property type="match status" value="1"/>
</dbReference>
<gene>
    <name evidence="1" type="ORF">DP114_19100</name>
</gene>
<name>A0A856MHJ6_9CYAN</name>
<dbReference type="AlphaFoldDB" id="A0A856MHJ6"/>
<sequence>MLALEQEPKDYANTLSALPKLGVGLSFQAPLQSFVEAHLDTFDFLEIIPDTLWNDLGSSAAPRYQENRKTQGFLEFLAKHKPIIAHSIGLSIGSADWFDRVHVAQIAKWQRQYHFPWHSDHLSFSRLADASNHLIDVGLTMPVPYDAEVLDLLVERVNHVHKEISVPFLLENNVYYFEIPSQEMSEAEFLNQLTARTGCGLLLDLHNVYVNACNHSFDPWDFLSNLDLTKVVEIHLAGGMMMEGFYLDAHSGVCPEAVWQLLEELLPKAPNVAGIVFEVFGTHYHRMGPELLKQELSRAKTIWKASR</sequence>
<dbReference type="InterPro" id="IPR036237">
    <property type="entry name" value="Xyl_isomerase-like_sf"/>
</dbReference>
<reference evidence="1 2" key="1">
    <citation type="submission" date="2018-06" db="EMBL/GenBank/DDBJ databases">
        <title>Comparative genomics of Brasilonema spp. strains.</title>
        <authorList>
            <person name="Alvarenga D.O."/>
            <person name="Fiore M.F."/>
            <person name="Varani A.M."/>
        </authorList>
    </citation>
    <scope>NUCLEOTIDE SEQUENCE [LARGE SCALE GENOMIC DNA]</scope>
    <source>
        <strain evidence="1 2">CENA114</strain>
    </source>
</reference>
<dbReference type="KEGG" id="bsen:DP114_19100"/>